<feature type="domain" description="PhoU" evidence="10">
    <location>
        <begin position="123"/>
        <end position="208"/>
    </location>
</feature>
<dbReference type="NCBIfam" id="TIGR02135">
    <property type="entry name" value="phoU_full"/>
    <property type="match status" value="1"/>
</dbReference>
<organism evidence="11 12">
    <name type="scientific">Amphiplicatus metriothermophilus</name>
    <dbReference type="NCBI Taxonomy" id="1519374"/>
    <lineage>
        <taxon>Bacteria</taxon>
        <taxon>Pseudomonadati</taxon>
        <taxon>Pseudomonadota</taxon>
        <taxon>Alphaproteobacteria</taxon>
        <taxon>Parvularculales</taxon>
        <taxon>Parvularculaceae</taxon>
        <taxon>Amphiplicatus</taxon>
    </lineage>
</organism>
<dbReference type="FunFam" id="1.20.58.220:FF:000004">
    <property type="entry name" value="Phosphate-specific transport system accessory protein PhoU"/>
    <property type="match status" value="1"/>
</dbReference>
<evidence type="ECO:0000256" key="1">
    <source>
        <dbReference type="ARBA" id="ARBA00004496"/>
    </source>
</evidence>
<sequence length="246" mass="26781">MNLAGQSRPPEPMRALEIDLAQMAGLVESQLAESISAFERRDVGAAERIIAADQRVDAFHQLVETKVMALLSRGPLAAAQLREVMTFMKVAGELERVGDLAKNVAKRTLVVSREPPPRPYSGVARMGRESLRQIADILNAYNARNLAAAKAVWGGDDELDELYNSVFREILLAMMEDPGQVNACTHLVFIAKNFERVGDHATNIAEAVHFLLTGSALVHERPKGDETSLTKVPAPDTENRGGGRSA</sequence>
<comment type="function">
    <text evidence="7 8">Plays a role in the regulation of phosphate uptake.</text>
</comment>
<feature type="domain" description="PhoU" evidence="10">
    <location>
        <begin position="20"/>
        <end position="108"/>
    </location>
</feature>
<evidence type="ECO:0000256" key="2">
    <source>
        <dbReference type="ARBA" id="ARBA00008107"/>
    </source>
</evidence>
<comment type="similarity">
    <text evidence="2 8">Belongs to the PhoU family.</text>
</comment>
<evidence type="ECO:0000256" key="7">
    <source>
        <dbReference type="ARBA" id="ARBA00056181"/>
    </source>
</evidence>
<dbReference type="PANTHER" id="PTHR42930:SF3">
    <property type="entry name" value="PHOSPHATE-SPECIFIC TRANSPORT SYSTEM ACCESSORY PROTEIN PHOU"/>
    <property type="match status" value="1"/>
</dbReference>
<keyword evidence="5 8" id="KW-0963">Cytoplasm</keyword>
<evidence type="ECO:0000259" key="10">
    <source>
        <dbReference type="Pfam" id="PF01895"/>
    </source>
</evidence>
<dbReference type="RefSeq" id="WP_089410900.1">
    <property type="nucleotide sequence ID" value="NZ_FZQA01000001.1"/>
</dbReference>
<feature type="region of interest" description="Disordered" evidence="9">
    <location>
        <begin position="222"/>
        <end position="246"/>
    </location>
</feature>
<keyword evidence="12" id="KW-1185">Reference proteome</keyword>
<dbReference type="AlphaFoldDB" id="A0A239PJC4"/>
<dbReference type="InterPro" id="IPR028366">
    <property type="entry name" value="PhoU"/>
</dbReference>
<evidence type="ECO:0000256" key="9">
    <source>
        <dbReference type="SAM" id="MobiDB-lite"/>
    </source>
</evidence>
<keyword evidence="4 8" id="KW-0813">Transport</keyword>
<dbReference type="Proteomes" id="UP000198346">
    <property type="component" value="Unassembled WGS sequence"/>
</dbReference>
<evidence type="ECO:0000313" key="12">
    <source>
        <dbReference type="Proteomes" id="UP000198346"/>
    </source>
</evidence>
<dbReference type="Pfam" id="PF01895">
    <property type="entry name" value="PhoU"/>
    <property type="match status" value="2"/>
</dbReference>
<dbReference type="PIRSF" id="PIRSF003107">
    <property type="entry name" value="PhoU"/>
    <property type="match status" value="1"/>
</dbReference>
<dbReference type="GO" id="GO:0030643">
    <property type="term" value="P:intracellular phosphate ion homeostasis"/>
    <property type="evidence" value="ECO:0007669"/>
    <property type="project" value="InterPro"/>
</dbReference>
<dbReference type="GO" id="GO:0005737">
    <property type="term" value="C:cytoplasm"/>
    <property type="evidence" value="ECO:0007669"/>
    <property type="project" value="UniProtKB-SubCell"/>
</dbReference>
<feature type="compositionally biased region" description="Basic and acidic residues" evidence="9">
    <location>
        <begin position="237"/>
        <end position="246"/>
    </location>
</feature>
<evidence type="ECO:0000256" key="5">
    <source>
        <dbReference type="ARBA" id="ARBA00022490"/>
    </source>
</evidence>
<dbReference type="EMBL" id="FZQA01000001">
    <property type="protein sequence ID" value="SNT67902.1"/>
    <property type="molecule type" value="Genomic_DNA"/>
</dbReference>
<evidence type="ECO:0000256" key="4">
    <source>
        <dbReference type="ARBA" id="ARBA00022448"/>
    </source>
</evidence>
<dbReference type="InterPro" id="IPR038078">
    <property type="entry name" value="PhoU-like_sf"/>
</dbReference>
<protein>
    <recommendedName>
        <fullName evidence="8">Phosphate-specific transport system accessory protein PhoU</fullName>
    </recommendedName>
</protein>
<name>A0A239PJC4_9PROT</name>
<dbReference type="OrthoDB" id="9814256at2"/>
<dbReference type="GO" id="GO:0045936">
    <property type="term" value="P:negative regulation of phosphate metabolic process"/>
    <property type="evidence" value="ECO:0007669"/>
    <property type="project" value="InterPro"/>
</dbReference>
<dbReference type="GO" id="GO:0006817">
    <property type="term" value="P:phosphate ion transport"/>
    <property type="evidence" value="ECO:0007669"/>
    <property type="project" value="UniProtKB-KW"/>
</dbReference>
<keyword evidence="6 8" id="KW-0592">Phosphate transport</keyword>
<proteinExistence type="inferred from homology"/>
<gene>
    <name evidence="11" type="ORF">SAMN06297382_0395</name>
</gene>
<dbReference type="Gene3D" id="1.20.58.220">
    <property type="entry name" value="Phosphate transport system protein phou homolog 2, domain 2"/>
    <property type="match status" value="1"/>
</dbReference>
<dbReference type="PANTHER" id="PTHR42930">
    <property type="entry name" value="PHOSPHATE-SPECIFIC TRANSPORT SYSTEM ACCESSORY PROTEIN PHOU"/>
    <property type="match status" value="1"/>
</dbReference>
<evidence type="ECO:0000256" key="6">
    <source>
        <dbReference type="ARBA" id="ARBA00022592"/>
    </source>
</evidence>
<evidence type="ECO:0000313" key="11">
    <source>
        <dbReference type="EMBL" id="SNT67902.1"/>
    </source>
</evidence>
<evidence type="ECO:0000256" key="3">
    <source>
        <dbReference type="ARBA" id="ARBA00011738"/>
    </source>
</evidence>
<comment type="subunit">
    <text evidence="3 8">Homodimer.</text>
</comment>
<dbReference type="InterPro" id="IPR026022">
    <property type="entry name" value="PhoU_dom"/>
</dbReference>
<dbReference type="SUPFAM" id="SSF109755">
    <property type="entry name" value="PhoU-like"/>
    <property type="match status" value="1"/>
</dbReference>
<comment type="subcellular location">
    <subcellularLocation>
        <location evidence="1 8">Cytoplasm</location>
    </subcellularLocation>
</comment>
<reference evidence="11 12" key="1">
    <citation type="submission" date="2017-07" db="EMBL/GenBank/DDBJ databases">
        <authorList>
            <person name="Sun Z.S."/>
            <person name="Albrecht U."/>
            <person name="Echele G."/>
            <person name="Lee C.C."/>
        </authorList>
    </citation>
    <scope>NUCLEOTIDE SEQUENCE [LARGE SCALE GENOMIC DNA]</scope>
    <source>
        <strain evidence="11 12">CGMCC 1.12710</strain>
    </source>
</reference>
<accession>A0A239PJC4</accession>
<evidence type="ECO:0000256" key="8">
    <source>
        <dbReference type="PIRNR" id="PIRNR003107"/>
    </source>
</evidence>